<gene>
    <name evidence="1" type="ORF">TorRG33x02_225900</name>
</gene>
<organism evidence="1 2">
    <name type="scientific">Trema orientale</name>
    <name type="common">Charcoal tree</name>
    <name type="synonym">Celtis orientalis</name>
    <dbReference type="NCBI Taxonomy" id="63057"/>
    <lineage>
        <taxon>Eukaryota</taxon>
        <taxon>Viridiplantae</taxon>
        <taxon>Streptophyta</taxon>
        <taxon>Embryophyta</taxon>
        <taxon>Tracheophyta</taxon>
        <taxon>Spermatophyta</taxon>
        <taxon>Magnoliopsida</taxon>
        <taxon>eudicotyledons</taxon>
        <taxon>Gunneridae</taxon>
        <taxon>Pentapetalae</taxon>
        <taxon>rosids</taxon>
        <taxon>fabids</taxon>
        <taxon>Rosales</taxon>
        <taxon>Cannabaceae</taxon>
        <taxon>Trema</taxon>
    </lineage>
</organism>
<dbReference type="InParanoid" id="A0A2P5E7Y3"/>
<reference evidence="2" key="1">
    <citation type="submission" date="2016-06" db="EMBL/GenBank/DDBJ databases">
        <title>Parallel loss of symbiosis genes in relatives of nitrogen-fixing non-legume Parasponia.</title>
        <authorList>
            <person name="Van Velzen R."/>
            <person name="Holmer R."/>
            <person name="Bu F."/>
            <person name="Rutten L."/>
            <person name="Van Zeijl A."/>
            <person name="Liu W."/>
            <person name="Santuari L."/>
            <person name="Cao Q."/>
            <person name="Sharma T."/>
            <person name="Shen D."/>
            <person name="Roswanjaya Y."/>
            <person name="Wardhani T."/>
            <person name="Kalhor M.S."/>
            <person name="Jansen J."/>
            <person name="Van den Hoogen J."/>
            <person name="Gungor B."/>
            <person name="Hartog M."/>
            <person name="Hontelez J."/>
            <person name="Verver J."/>
            <person name="Yang W.-C."/>
            <person name="Schijlen E."/>
            <person name="Repin R."/>
            <person name="Schilthuizen M."/>
            <person name="Schranz E."/>
            <person name="Heidstra R."/>
            <person name="Miyata K."/>
            <person name="Fedorova E."/>
            <person name="Kohlen W."/>
            <person name="Bisseling T."/>
            <person name="Smit S."/>
            <person name="Geurts R."/>
        </authorList>
    </citation>
    <scope>NUCLEOTIDE SEQUENCE [LARGE SCALE GENOMIC DNA]</scope>
    <source>
        <strain evidence="2">cv. RG33-2</strain>
    </source>
</reference>
<keyword evidence="2" id="KW-1185">Reference proteome</keyword>
<sequence length="51" mass="6099">FGLLWRRDWRWSNRFRLRSIYIKEPIILGLVMEDLLDANDIHGGDEIRDGA</sequence>
<protein>
    <submittedName>
        <fullName evidence="1">Uncharacterized protein</fullName>
    </submittedName>
</protein>
<accession>A0A2P5E7Y3</accession>
<feature type="non-terminal residue" evidence="1">
    <location>
        <position position="1"/>
    </location>
</feature>
<evidence type="ECO:0000313" key="2">
    <source>
        <dbReference type="Proteomes" id="UP000237000"/>
    </source>
</evidence>
<dbReference type="EMBL" id="JXTC01000212">
    <property type="protein sequence ID" value="PON81636.1"/>
    <property type="molecule type" value="Genomic_DNA"/>
</dbReference>
<name>A0A2P5E7Y3_TREOI</name>
<comment type="caution">
    <text evidence="1">The sequence shown here is derived from an EMBL/GenBank/DDBJ whole genome shotgun (WGS) entry which is preliminary data.</text>
</comment>
<dbReference type="AlphaFoldDB" id="A0A2P5E7Y3"/>
<proteinExistence type="predicted"/>
<evidence type="ECO:0000313" key="1">
    <source>
        <dbReference type="EMBL" id="PON81636.1"/>
    </source>
</evidence>
<dbReference type="Proteomes" id="UP000237000">
    <property type="component" value="Unassembled WGS sequence"/>
</dbReference>